<evidence type="ECO:0000313" key="3">
    <source>
        <dbReference type="Proteomes" id="UP000663860"/>
    </source>
</evidence>
<keyword evidence="1" id="KW-0812">Transmembrane</keyword>
<dbReference type="Proteomes" id="UP000663860">
    <property type="component" value="Unassembled WGS sequence"/>
</dbReference>
<evidence type="ECO:0000313" key="2">
    <source>
        <dbReference type="EMBL" id="CAF1247204.1"/>
    </source>
</evidence>
<sequence length="194" mass="22447">MSQRQSEGFIIQNVNQQGEEQMIPISTICLFMLVEMFLPGRYNRPSAYTQYGFRDGFTHTVRNTIYFAGFMLFLDTTETLIINDTPSYSEKQHIDRSGLKSIFTNILLVFGLLILIILAICLFILVEMFLPGRYNRPSAYTQYGFRDGFTHTARNTIYFASFMLFLGVIFILICCCYQYVALCSKRNRSSNTEL</sequence>
<keyword evidence="1" id="KW-1133">Transmembrane helix</keyword>
<keyword evidence="1" id="KW-0472">Membrane</keyword>
<name>A0A814ZV31_9BILA</name>
<evidence type="ECO:0000256" key="1">
    <source>
        <dbReference type="SAM" id="Phobius"/>
    </source>
</evidence>
<proteinExistence type="predicted"/>
<feature type="transmembrane region" description="Helical" evidence="1">
    <location>
        <begin position="102"/>
        <end position="126"/>
    </location>
</feature>
<accession>A0A814ZV31</accession>
<dbReference type="EMBL" id="CAJNOE010000502">
    <property type="protein sequence ID" value="CAF1247204.1"/>
    <property type="molecule type" value="Genomic_DNA"/>
</dbReference>
<feature type="transmembrane region" description="Helical" evidence="1">
    <location>
        <begin position="157"/>
        <end position="180"/>
    </location>
</feature>
<comment type="caution">
    <text evidence="2">The sequence shown here is derived from an EMBL/GenBank/DDBJ whole genome shotgun (WGS) entry which is preliminary data.</text>
</comment>
<dbReference type="AlphaFoldDB" id="A0A814ZV31"/>
<protein>
    <submittedName>
        <fullName evidence="2">Uncharacterized protein</fullName>
    </submittedName>
</protein>
<gene>
    <name evidence="2" type="ORF">IZO911_LOCUS31139</name>
</gene>
<organism evidence="2 3">
    <name type="scientific">Adineta steineri</name>
    <dbReference type="NCBI Taxonomy" id="433720"/>
    <lineage>
        <taxon>Eukaryota</taxon>
        <taxon>Metazoa</taxon>
        <taxon>Spiralia</taxon>
        <taxon>Gnathifera</taxon>
        <taxon>Rotifera</taxon>
        <taxon>Eurotatoria</taxon>
        <taxon>Bdelloidea</taxon>
        <taxon>Adinetida</taxon>
        <taxon>Adinetidae</taxon>
        <taxon>Adineta</taxon>
    </lineage>
</organism>
<reference evidence="2" key="1">
    <citation type="submission" date="2021-02" db="EMBL/GenBank/DDBJ databases">
        <authorList>
            <person name="Nowell W R."/>
        </authorList>
    </citation>
    <scope>NUCLEOTIDE SEQUENCE</scope>
</reference>